<protein>
    <recommendedName>
        <fullName evidence="2">Spindle pole body-associated protein Vik1/Cik1 microtubule binding domain-containing protein</fullName>
    </recommendedName>
</protein>
<feature type="coiled-coil region" evidence="1">
    <location>
        <begin position="229"/>
        <end position="313"/>
    </location>
</feature>
<reference evidence="4" key="1">
    <citation type="submission" date="2023-07" db="EMBL/GenBank/DDBJ databases">
        <title>A draft genome of Kazachstania heterogenica Y-27499.</title>
        <authorList>
            <person name="Donic C."/>
            <person name="Kralova J.S."/>
            <person name="Fidel L."/>
            <person name="Ben-Dor S."/>
            <person name="Jung S."/>
        </authorList>
    </citation>
    <scope>NUCLEOTIDE SEQUENCE [LARGE SCALE GENOMIC DNA]</scope>
    <source>
        <strain evidence="4">Y27499</strain>
    </source>
</reference>
<keyword evidence="4" id="KW-1185">Reference proteome</keyword>
<organism evidence="3 4">
    <name type="scientific">Arxiozyma heterogenica</name>
    <dbReference type="NCBI Taxonomy" id="278026"/>
    <lineage>
        <taxon>Eukaryota</taxon>
        <taxon>Fungi</taxon>
        <taxon>Dikarya</taxon>
        <taxon>Ascomycota</taxon>
        <taxon>Saccharomycotina</taxon>
        <taxon>Saccharomycetes</taxon>
        <taxon>Saccharomycetales</taxon>
        <taxon>Saccharomycetaceae</taxon>
        <taxon>Arxiozyma</taxon>
    </lineage>
</organism>
<evidence type="ECO:0000313" key="4">
    <source>
        <dbReference type="Proteomes" id="UP001306508"/>
    </source>
</evidence>
<evidence type="ECO:0000313" key="3">
    <source>
        <dbReference type="EMBL" id="KAK5778268.1"/>
    </source>
</evidence>
<evidence type="ECO:0000259" key="2">
    <source>
        <dbReference type="Pfam" id="PF16796"/>
    </source>
</evidence>
<gene>
    <name evidence="3" type="ORF">RI543_003927</name>
</gene>
<dbReference type="Pfam" id="PF16796">
    <property type="entry name" value="Microtub_bd"/>
    <property type="match status" value="1"/>
</dbReference>
<dbReference type="AlphaFoldDB" id="A0AAN7WEY3"/>
<feature type="domain" description="Spindle pole body-associated protein Vik1/Cik1 microtubule binding" evidence="2">
    <location>
        <begin position="350"/>
        <end position="510"/>
    </location>
</feature>
<dbReference type="Proteomes" id="UP001306508">
    <property type="component" value="Unassembled WGS sequence"/>
</dbReference>
<evidence type="ECO:0000256" key="1">
    <source>
        <dbReference type="SAM" id="Coils"/>
    </source>
</evidence>
<proteinExistence type="predicted"/>
<sequence>MSRRFKTHELFNDITNNDNNNSNQYNTFNTNMKVKKLTNINNSNNSPIIRKYRNTGSKKKNVTYLSKEMVNQIARDIRIKKEISKETHNLKKEISKMDSEIVRYQTRYVPDIKYEISKRQVMCKKLQNQYDSFQKEIDTIDEQIGNIETTKKNAEKELLLKYEDLETKQSIEYKNKINQLKISFENDIKKLNNLSPGEPLEKEINDLRDKLLDYLEQSDSIKLSNKQKLKDEENIIKQKLEDFKILKENELEHFIKQSDVLINDISYQNNQRDKLNDVISSLNENFQSIQSKLNDIENELLEINNQYDTLHESERTLEDRFNLAYYNLQATQEKARLQDEKYNDYYNKMELELTKRKKLENSIDELKGLIRCFLYTEDSNLPGFTIDYLDNVVLLENSKHIDNSNNNNNNNSNYEESIDEIKDEEIYLFSRIIPSNALSVPQLIFREYKPYHDMCISGKQNFTLFSISIEPWLEFQTQFIEFLIHEYSKDYEINFQNVFLSDDNISKDLLTVKDEETVSTTTTSCINIKFDNENNLLLNTISSPLTEYVFNKKNKQISINYDSTNGINMYKFQFKKRELYLNDSNEFDVINFYLVQFENINFINKLSNYMLSRKSIQPSHVGYMINRLMKNLKSCFLFNLSSICTALNGGQQISRNDIQTLLEIGTNIGKIPNIQRKKQN</sequence>
<comment type="caution">
    <text evidence="3">The sequence shown here is derived from an EMBL/GenBank/DDBJ whole genome shotgun (WGS) entry which is preliminary data.</text>
</comment>
<accession>A0AAN7WEY3</accession>
<dbReference type="Gene3D" id="3.40.850.20">
    <property type="match status" value="1"/>
</dbReference>
<dbReference type="GO" id="GO:0008017">
    <property type="term" value="F:microtubule binding"/>
    <property type="evidence" value="ECO:0007669"/>
    <property type="project" value="InterPro"/>
</dbReference>
<keyword evidence="1" id="KW-0175">Coiled coil</keyword>
<name>A0AAN7WEY3_9SACH</name>
<feature type="coiled-coil region" evidence="1">
    <location>
        <begin position="80"/>
        <end position="157"/>
    </location>
</feature>
<dbReference type="InterPro" id="IPR031852">
    <property type="entry name" value="Vik1/Cik1_MT-bd"/>
</dbReference>
<dbReference type="EMBL" id="JAWIZZ010000053">
    <property type="protein sequence ID" value="KAK5778268.1"/>
    <property type="molecule type" value="Genomic_DNA"/>
</dbReference>